<dbReference type="CDD" id="cd19152">
    <property type="entry name" value="AKR_AKR15A"/>
    <property type="match status" value="1"/>
</dbReference>
<keyword evidence="3" id="KW-1185">Reference proteome</keyword>
<name>A0ABS6BAX1_9NOCA</name>
<evidence type="ECO:0000313" key="2">
    <source>
        <dbReference type="EMBL" id="MBU3066930.1"/>
    </source>
</evidence>
<evidence type="ECO:0000313" key="3">
    <source>
        <dbReference type="Proteomes" id="UP000733379"/>
    </source>
</evidence>
<dbReference type="InterPro" id="IPR020471">
    <property type="entry name" value="AKR"/>
</dbReference>
<dbReference type="PANTHER" id="PTHR42686:SF1">
    <property type="entry name" value="GH17980P-RELATED"/>
    <property type="match status" value="1"/>
</dbReference>
<dbReference type="EMBL" id="JAHKNI010000017">
    <property type="protein sequence ID" value="MBU3066930.1"/>
    <property type="molecule type" value="Genomic_DNA"/>
</dbReference>
<proteinExistence type="predicted"/>
<comment type="caution">
    <text evidence="2">The sequence shown here is derived from an EMBL/GenBank/DDBJ whole genome shotgun (WGS) entry which is preliminary data.</text>
</comment>
<gene>
    <name evidence="2" type="ORF">KO481_36090</name>
</gene>
<dbReference type="InterPro" id="IPR036812">
    <property type="entry name" value="NAD(P)_OxRdtase_dom_sf"/>
</dbReference>
<feature type="domain" description="NADP-dependent oxidoreductase" evidence="1">
    <location>
        <begin position="9"/>
        <end position="305"/>
    </location>
</feature>
<dbReference type="SUPFAM" id="SSF51430">
    <property type="entry name" value="NAD(P)-linked oxidoreductase"/>
    <property type="match status" value="1"/>
</dbReference>
<dbReference type="InterPro" id="IPR023210">
    <property type="entry name" value="NADP_OxRdtase_dom"/>
</dbReference>
<organism evidence="2 3">
    <name type="scientific">Nocardia albiluteola</name>
    <dbReference type="NCBI Taxonomy" id="2842303"/>
    <lineage>
        <taxon>Bacteria</taxon>
        <taxon>Bacillati</taxon>
        <taxon>Actinomycetota</taxon>
        <taxon>Actinomycetes</taxon>
        <taxon>Mycobacteriales</taxon>
        <taxon>Nocardiaceae</taxon>
        <taxon>Nocardia</taxon>
    </lineage>
</organism>
<dbReference type="PANTHER" id="PTHR42686">
    <property type="entry name" value="GH17980P-RELATED"/>
    <property type="match status" value="1"/>
</dbReference>
<dbReference type="Gene3D" id="3.20.20.100">
    <property type="entry name" value="NADP-dependent oxidoreductase domain"/>
    <property type="match status" value="1"/>
</dbReference>
<protein>
    <submittedName>
        <fullName evidence="2">Aldo/keto reductase</fullName>
    </submittedName>
</protein>
<accession>A0ABS6BAX1</accession>
<sequence>MPGPSVTRVVLGGAGYAGLYRAVDEVGATDALNTAWDNGIRAFDTAPHYGGGLSEERLGRFLRVRDRSAYTVSTKVGRLLYDDPDAPDGAEEFYGAPKRSRRRDYSATGVRRSLEESLLRLGLDRVDQLLIHDPEENMEQALAQAVPELERIRAEGLTTNIGVGVNHVATALRFVREAPIDQVLIAGRYSLLDRRAEAELLPECARRGVRVLVAGVLNSGILADPLRQGTFDYVAADPEVIARARAMETACAAYGVPLRAAAMQFPRRHPAVHAIVLGSGTRAEIEDSVAMLNIPVPEELWAELDGGALW</sequence>
<dbReference type="Proteomes" id="UP000733379">
    <property type="component" value="Unassembled WGS sequence"/>
</dbReference>
<evidence type="ECO:0000259" key="1">
    <source>
        <dbReference type="Pfam" id="PF00248"/>
    </source>
</evidence>
<dbReference type="Pfam" id="PF00248">
    <property type="entry name" value="Aldo_ket_red"/>
    <property type="match status" value="1"/>
</dbReference>
<reference evidence="2 3" key="1">
    <citation type="submission" date="2021-06" db="EMBL/GenBank/DDBJ databases">
        <title>Actinomycetes sequencing.</title>
        <authorList>
            <person name="Shan Q."/>
        </authorList>
    </citation>
    <scope>NUCLEOTIDE SEQUENCE [LARGE SCALE GENOMIC DNA]</scope>
    <source>
        <strain evidence="2 3">NEAU-G5</strain>
    </source>
</reference>